<dbReference type="Proteomes" id="UP000288929">
    <property type="component" value="Chromosome"/>
</dbReference>
<dbReference type="Pfam" id="PF00440">
    <property type="entry name" value="TetR_N"/>
    <property type="match status" value="1"/>
</dbReference>
<dbReference type="KEGG" id="cpeg:CPELA_02365"/>
<dbReference type="SUPFAM" id="SSF48498">
    <property type="entry name" value="Tetracyclin repressor-like, C-terminal domain"/>
    <property type="match status" value="1"/>
</dbReference>
<sequence length="221" mass="24974">MTPAGPGRKTGPKPKFSTHDVVDAALSIGIDRFTMNAVAERVGVGAPSLYRLFASRDDLVGACLKEILARNPWQQTDLAWPDKLKRWSRYCWDLCEAYPGLALTLYTYPFPQVHGMRLLGQVLEDFEDSGLDRDTVLYALDFIGDTAITLSLGLQSYRIEPRNEQRNKLLAQNRELLEQYLPQEVTQIEQSQDLYQHRVAPKTEFIIAALQAGIRPDVPKP</sequence>
<evidence type="ECO:0000313" key="3">
    <source>
        <dbReference type="Proteomes" id="UP000288929"/>
    </source>
</evidence>
<dbReference type="InterPro" id="IPR001647">
    <property type="entry name" value="HTH_TetR"/>
</dbReference>
<proteinExistence type="predicted"/>
<gene>
    <name evidence="2" type="ORF">CPELA_02365</name>
</gene>
<evidence type="ECO:0000313" key="2">
    <source>
        <dbReference type="EMBL" id="QAU51762.1"/>
    </source>
</evidence>
<dbReference type="RefSeq" id="WP_128889298.1">
    <property type="nucleotide sequence ID" value="NZ_BMCX01000001.1"/>
</dbReference>
<keyword evidence="3" id="KW-1185">Reference proteome</keyword>
<dbReference type="InterPro" id="IPR036271">
    <property type="entry name" value="Tet_transcr_reg_TetR-rel_C_sf"/>
</dbReference>
<dbReference type="AlphaFoldDB" id="A0A410W716"/>
<accession>A0A410W716</accession>
<dbReference type="SUPFAM" id="SSF46689">
    <property type="entry name" value="Homeodomain-like"/>
    <property type="match status" value="1"/>
</dbReference>
<keyword evidence="1" id="KW-0238">DNA-binding</keyword>
<dbReference type="OrthoDB" id="2570341at2"/>
<dbReference type="InterPro" id="IPR009057">
    <property type="entry name" value="Homeodomain-like_sf"/>
</dbReference>
<dbReference type="EMBL" id="CP035299">
    <property type="protein sequence ID" value="QAU51762.1"/>
    <property type="molecule type" value="Genomic_DNA"/>
</dbReference>
<dbReference type="PROSITE" id="PS50977">
    <property type="entry name" value="HTH_TETR_2"/>
    <property type="match status" value="1"/>
</dbReference>
<reference evidence="2 3" key="1">
    <citation type="submission" date="2019-01" db="EMBL/GenBank/DDBJ databases">
        <authorList>
            <person name="Ruckert C."/>
            <person name="Busche T."/>
            <person name="Kalinowski J."/>
        </authorList>
    </citation>
    <scope>NUCLEOTIDE SEQUENCE [LARGE SCALE GENOMIC DNA]</scope>
    <source>
        <strain evidence="2 3">136/3</strain>
    </source>
</reference>
<organism evidence="2 3">
    <name type="scientific">Corynebacterium pelargi</name>
    <dbReference type="NCBI Taxonomy" id="1471400"/>
    <lineage>
        <taxon>Bacteria</taxon>
        <taxon>Bacillati</taxon>
        <taxon>Actinomycetota</taxon>
        <taxon>Actinomycetes</taxon>
        <taxon>Mycobacteriales</taxon>
        <taxon>Corynebacteriaceae</taxon>
        <taxon>Corynebacterium</taxon>
    </lineage>
</organism>
<name>A0A410W716_9CORY</name>
<dbReference type="Gene3D" id="1.10.357.10">
    <property type="entry name" value="Tetracycline Repressor, domain 2"/>
    <property type="match status" value="1"/>
</dbReference>
<protein>
    <submittedName>
        <fullName evidence="2">Transcriptional regulator, TetR family</fullName>
    </submittedName>
</protein>
<dbReference type="GO" id="GO:0003677">
    <property type="term" value="F:DNA binding"/>
    <property type="evidence" value="ECO:0007669"/>
    <property type="project" value="UniProtKB-UniRule"/>
</dbReference>
<evidence type="ECO:0000256" key="1">
    <source>
        <dbReference type="ARBA" id="ARBA00023125"/>
    </source>
</evidence>